<name>A0A835CJP8_9FABA</name>
<reference evidence="2" key="1">
    <citation type="submission" date="2020-09" db="EMBL/GenBank/DDBJ databases">
        <title>Genome-Enabled Discovery of Anthraquinone Biosynthesis in Senna tora.</title>
        <authorList>
            <person name="Kang S.-H."/>
            <person name="Pandey R.P."/>
            <person name="Lee C.-M."/>
            <person name="Sim J.-S."/>
            <person name="Jeong J.-T."/>
            <person name="Choi B.-S."/>
            <person name="Jung M."/>
            <person name="Ginzburg D."/>
            <person name="Zhao K."/>
            <person name="Won S.Y."/>
            <person name="Oh T.-J."/>
            <person name="Yu Y."/>
            <person name="Kim N.-H."/>
            <person name="Lee O.R."/>
            <person name="Lee T.-H."/>
            <person name="Bashyal P."/>
            <person name="Kim T.-S."/>
            <person name="Lee W.-H."/>
            <person name="Kawkins C."/>
            <person name="Kim C.-K."/>
            <person name="Kim J.S."/>
            <person name="Ahn B.O."/>
            <person name="Rhee S.Y."/>
            <person name="Sohng J.K."/>
        </authorList>
    </citation>
    <scope>NUCLEOTIDE SEQUENCE</scope>
    <source>
        <tissue evidence="2">Leaf</tissue>
    </source>
</reference>
<evidence type="ECO:0000256" key="1">
    <source>
        <dbReference type="SAM" id="Phobius"/>
    </source>
</evidence>
<sequence length="359" mass="40599">MVLNIVGAIYGTFSIIIGVGAHVYTAKEADAHCLNNLVSEEDAEIKEFDPMEMNDTNGAIPLQFMELMCMETRGIFFLLHESHSLNWVRHLLNDTKWLKVSWLRIPVTDIFLPLWLNAMFLFIDATVLPLRIETLDAKIMMQWCFRVATIIVDLENTIDATSLLVLVQIIILIFYPAGSFLVCVNGTEFIVIERDLNLEDKVVLMEGVFDMNENPSQVNEPDEALEIGPEMEAVADVGLVQSHIQQEKDPTSEGGRGKRVKNLNHLYFVRHFLHLFGELRRHTISHEAAVAYADDVDLPDDAVGLGSKSFHYHIALASIPWMRSRVGLDCLYVLGTQQCMMVLSPRSVVVDFRPALEKE</sequence>
<keyword evidence="1" id="KW-0472">Membrane</keyword>
<comment type="caution">
    <text evidence="2">The sequence shown here is derived from an EMBL/GenBank/DDBJ whole genome shotgun (WGS) entry which is preliminary data.</text>
</comment>
<evidence type="ECO:0000313" key="2">
    <source>
        <dbReference type="EMBL" id="KAF7843796.1"/>
    </source>
</evidence>
<keyword evidence="1" id="KW-0812">Transmembrane</keyword>
<gene>
    <name evidence="2" type="ORF">G2W53_000701</name>
</gene>
<organism evidence="2 3">
    <name type="scientific">Senna tora</name>
    <dbReference type="NCBI Taxonomy" id="362788"/>
    <lineage>
        <taxon>Eukaryota</taxon>
        <taxon>Viridiplantae</taxon>
        <taxon>Streptophyta</taxon>
        <taxon>Embryophyta</taxon>
        <taxon>Tracheophyta</taxon>
        <taxon>Spermatophyta</taxon>
        <taxon>Magnoliopsida</taxon>
        <taxon>eudicotyledons</taxon>
        <taxon>Gunneridae</taxon>
        <taxon>Pentapetalae</taxon>
        <taxon>rosids</taxon>
        <taxon>fabids</taxon>
        <taxon>Fabales</taxon>
        <taxon>Fabaceae</taxon>
        <taxon>Caesalpinioideae</taxon>
        <taxon>Cassia clade</taxon>
        <taxon>Senna</taxon>
    </lineage>
</organism>
<protein>
    <submittedName>
        <fullName evidence="2">Uncharacterized protein</fullName>
    </submittedName>
</protein>
<feature type="transmembrane region" description="Helical" evidence="1">
    <location>
        <begin position="110"/>
        <end position="132"/>
    </location>
</feature>
<keyword evidence="1" id="KW-1133">Transmembrane helix</keyword>
<dbReference type="Proteomes" id="UP000634136">
    <property type="component" value="Unassembled WGS sequence"/>
</dbReference>
<accession>A0A835CJP8</accession>
<dbReference type="AlphaFoldDB" id="A0A835CJP8"/>
<feature type="transmembrane region" description="Helical" evidence="1">
    <location>
        <begin position="163"/>
        <end position="184"/>
    </location>
</feature>
<proteinExistence type="predicted"/>
<evidence type="ECO:0000313" key="3">
    <source>
        <dbReference type="Proteomes" id="UP000634136"/>
    </source>
</evidence>
<keyword evidence="3" id="KW-1185">Reference proteome</keyword>
<dbReference type="EMBL" id="JAAIUW010000001">
    <property type="protein sequence ID" value="KAF7843796.1"/>
    <property type="molecule type" value="Genomic_DNA"/>
</dbReference>